<protein>
    <submittedName>
        <fullName evidence="1">Uncharacterized protein</fullName>
    </submittedName>
</protein>
<sequence>MHAILVGAVVCGDDYQEVSGMTPMYSFQPIHLESR</sequence>
<dbReference type="HOGENOM" id="CLU_3366684_0_0_6"/>
<accession>I3UQV8</accession>
<organism evidence="1 2">
    <name type="scientific">Pseudomonas putida ND6</name>
    <dbReference type="NCBI Taxonomy" id="231023"/>
    <lineage>
        <taxon>Bacteria</taxon>
        <taxon>Pseudomonadati</taxon>
        <taxon>Pseudomonadota</taxon>
        <taxon>Gammaproteobacteria</taxon>
        <taxon>Pseudomonadales</taxon>
        <taxon>Pseudomonadaceae</taxon>
        <taxon>Pseudomonas</taxon>
    </lineage>
</organism>
<dbReference type="AlphaFoldDB" id="I3UQV8"/>
<dbReference type="Proteomes" id="UP000005268">
    <property type="component" value="Chromosome"/>
</dbReference>
<reference evidence="1 2" key="1">
    <citation type="journal article" date="2012" name="J. Bacteriol.">
        <title>Complete Genome Sequence of the Naphthalene-Degrading Pseudomonas putida Strain ND6.</title>
        <authorList>
            <person name="Li S."/>
            <person name="Zhao H."/>
            <person name="Li Y."/>
            <person name="Niu S."/>
            <person name="Cai B."/>
        </authorList>
    </citation>
    <scope>NUCLEOTIDE SEQUENCE [LARGE SCALE GENOMIC DNA]</scope>
    <source>
        <strain evidence="1 2">ND6</strain>
    </source>
</reference>
<gene>
    <name evidence="1" type="ORF">YSA_02050</name>
</gene>
<evidence type="ECO:0000313" key="1">
    <source>
        <dbReference type="EMBL" id="AFK67879.1"/>
    </source>
</evidence>
<name>I3UQV8_PSEPU</name>
<proteinExistence type="predicted"/>
<dbReference type="KEGG" id="ppi:YSA_02050"/>
<dbReference type="EMBL" id="CP003588">
    <property type="protein sequence ID" value="AFK67879.1"/>
    <property type="molecule type" value="Genomic_DNA"/>
</dbReference>
<evidence type="ECO:0000313" key="2">
    <source>
        <dbReference type="Proteomes" id="UP000005268"/>
    </source>
</evidence>